<gene>
    <name evidence="9" type="ordered locus">STAUR_5243</name>
    <name evidence="10" type="ORF">STIAU_7312</name>
</gene>
<organism evidence="10 12">
    <name type="scientific">Stigmatella aurantiaca (strain DW4/3-1)</name>
    <dbReference type="NCBI Taxonomy" id="378806"/>
    <lineage>
        <taxon>Bacteria</taxon>
        <taxon>Pseudomonadati</taxon>
        <taxon>Myxococcota</taxon>
        <taxon>Myxococcia</taxon>
        <taxon>Myxococcales</taxon>
        <taxon>Cystobacterineae</taxon>
        <taxon>Archangiaceae</taxon>
        <taxon>Stigmatella</taxon>
    </lineage>
</organism>
<dbReference type="Pfam" id="PF10672">
    <property type="entry name" value="Methyltrans_SAM"/>
    <property type="match status" value="1"/>
</dbReference>
<dbReference type="GO" id="GO:0032259">
    <property type="term" value="P:methylation"/>
    <property type="evidence" value="ECO:0007669"/>
    <property type="project" value="UniProtKB-KW"/>
</dbReference>
<dbReference type="PATRIC" id="fig|378806.16.peg.2240"/>
<dbReference type="EMBL" id="AAMD01000167">
    <property type="protein sequence ID" value="EAU63357.1"/>
    <property type="molecule type" value="Genomic_DNA"/>
</dbReference>
<evidence type="ECO:0000313" key="10">
    <source>
        <dbReference type="EMBL" id="EAU63357.1"/>
    </source>
</evidence>
<dbReference type="CDD" id="cd11572">
    <property type="entry name" value="RlmI_M_like"/>
    <property type="match status" value="1"/>
</dbReference>
<dbReference type="Gene3D" id="3.40.50.150">
    <property type="entry name" value="Vaccinia Virus protein VP39"/>
    <property type="match status" value="1"/>
</dbReference>
<dbReference type="GO" id="GO:0008168">
    <property type="term" value="F:methyltransferase activity"/>
    <property type="evidence" value="ECO:0007669"/>
    <property type="project" value="UniProtKB-KW"/>
</dbReference>
<dbReference type="PROSITE" id="PS50890">
    <property type="entry name" value="PUA"/>
    <property type="match status" value="1"/>
</dbReference>
<evidence type="ECO:0000259" key="8">
    <source>
        <dbReference type="Pfam" id="PF17785"/>
    </source>
</evidence>
<dbReference type="InterPro" id="IPR036974">
    <property type="entry name" value="PUA_sf"/>
</dbReference>
<evidence type="ECO:0000256" key="3">
    <source>
        <dbReference type="ARBA" id="ARBA00022603"/>
    </source>
</evidence>
<dbReference type="GO" id="GO:0005737">
    <property type="term" value="C:cytoplasm"/>
    <property type="evidence" value="ECO:0007669"/>
    <property type="project" value="UniProtKB-SubCell"/>
</dbReference>
<dbReference type="InterPro" id="IPR041532">
    <property type="entry name" value="RlmI-like_PUA"/>
</dbReference>
<evidence type="ECO:0000256" key="4">
    <source>
        <dbReference type="ARBA" id="ARBA00022679"/>
    </source>
</evidence>
<dbReference type="STRING" id="378806.STAUR_5243"/>
<reference evidence="9 11" key="2">
    <citation type="journal article" date="2011" name="Mol. Biol. Evol.">
        <title>Comparative genomic analysis of fruiting body formation in Myxococcales.</title>
        <authorList>
            <person name="Huntley S."/>
            <person name="Hamann N."/>
            <person name="Wegener-Feldbrugge S."/>
            <person name="Treuner-Lange A."/>
            <person name="Kube M."/>
            <person name="Reinhardt R."/>
            <person name="Klages S."/>
            <person name="Muller R."/>
            <person name="Ronning C.M."/>
            <person name="Nierman W.C."/>
            <person name="Sogaard-Andersen L."/>
        </authorList>
    </citation>
    <scope>NUCLEOTIDE SEQUENCE [LARGE SCALE GENOMIC DNA]</scope>
    <source>
        <strain evidence="9 11">DW4/3-1</strain>
    </source>
</reference>
<dbReference type="Gene3D" id="2.30.130.10">
    <property type="entry name" value="PUA domain"/>
    <property type="match status" value="1"/>
</dbReference>
<evidence type="ECO:0000256" key="5">
    <source>
        <dbReference type="ARBA" id="ARBA00022691"/>
    </source>
</evidence>
<proteinExistence type="inferred from homology"/>
<evidence type="ECO:0000256" key="6">
    <source>
        <dbReference type="ARBA" id="ARBA00038091"/>
    </source>
</evidence>
<keyword evidence="3 10" id="KW-0489">Methyltransferase</keyword>
<evidence type="ECO:0000256" key="2">
    <source>
        <dbReference type="ARBA" id="ARBA00022490"/>
    </source>
</evidence>
<comment type="similarity">
    <text evidence="6">Belongs to the methyltransferase superfamily. RlmI family.</text>
</comment>
<evidence type="ECO:0000256" key="1">
    <source>
        <dbReference type="ARBA" id="ARBA00004496"/>
    </source>
</evidence>
<name>Q08S98_STIAD</name>
<dbReference type="KEGG" id="sur:STAUR_5243"/>
<keyword evidence="4 10" id="KW-0808">Transferase</keyword>
<dbReference type="SUPFAM" id="SSF88697">
    <property type="entry name" value="PUA domain-like"/>
    <property type="match status" value="1"/>
</dbReference>
<dbReference type="eggNOG" id="COG1092">
    <property type="taxonomic scope" value="Bacteria"/>
</dbReference>
<dbReference type="SUPFAM" id="SSF53335">
    <property type="entry name" value="S-adenosyl-L-methionine-dependent methyltransferases"/>
    <property type="match status" value="1"/>
</dbReference>
<dbReference type="Proteomes" id="UP000032702">
    <property type="component" value="Unassembled WGS sequence"/>
</dbReference>
<dbReference type="InterPro" id="IPR019614">
    <property type="entry name" value="SAM-dep_methyl-trfase"/>
</dbReference>
<feature type="domain" description="RlmI-like PUA" evidence="8">
    <location>
        <begin position="27"/>
        <end position="86"/>
    </location>
</feature>
<evidence type="ECO:0000313" key="12">
    <source>
        <dbReference type="Proteomes" id="UP000032702"/>
    </source>
</evidence>
<dbReference type="Gene3D" id="3.30.750.80">
    <property type="entry name" value="RNA methyltransferase domain (HRMD) like"/>
    <property type="match status" value="1"/>
</dbReference>
<dbReference type="PANTHER" id="PTHR42873">
    <property type="entry name" value="RIBOSOMAL RNA LARGE SUBUNIT METHYLTRANSFERASE"/>
    <property type="match status" value="1"/>
</dbReference>
<dbReference type="GO" id="GO:0003723">
    <property type="term" value="F:RNA binding"/>
    <property type="evidence" value="ECO:0007669"/>
    <property type="project" value="InterPro"/>
</dbReference>
<dbReference type="OrthoDB" id="9805492at2"/>
<dbReference type="AlphaFoldDB" id="Q08S98"/>
<keyword evidence="11" id="KW-1185">Reference proteome</keyword>
<dbReference type="EMBL" id="CP002271">
    <property type="protein sequence ID" value="ADO73014.1"/>
    <property type="molecule type" value="Genomic_DNA"/>
</dbReference>
<protein>
    <submittedName>
        <fullName evidence="9">Conserved uncharacterized protein</fullName>
    </submittedName>
    <submittedName>
        <fullName evidence="10">Putative SAM-dependent methyltransferase</fullName>
    </submittedName>
</protein>
<evidence type="ECO:0000259" key="7">
    <source>
        <dbReference type="Pfam" id="PF10672"/>
    </source>
</evidence>
<keyword evidence="2" id="KW-0963">Cytoplasm</keyword>
<dbReference type="Pfam" id="PF17785">
    <property type="entry name" value="PUA_3"/>
    <property type="match status" value="1"/>
</dbReference>
<dbReference type="InterPro" id="IPR029063">
    <property type="entry name" value="SAM-dependent_MTases_sf"/>
</dbReference>
<keyword evidence="5" id="KW-0949">S-adenosyl-L-methionine</keyword>
<reference evidence="10 12" key="1">
    <citation type="submission" date="2006-04" db="EMBL/GenBank/DDBJ databases">
        <authorList>
            <person name="Nierman W.C."/>
        </authorList>
    </citation>
    <scope>NUCLEOTIDE SEQUENCE [LARGE SCALE GENOMIC DNA]</scope>
    <source>
        <strain evidence="10 12">DW4/3-1</strain>
    </source>
</reference>
<dbReference type="CDD" id="cd02440">
    <property type="entry name" value="AdoMet_MTases"/>
    <property type="match status" value="1"/>
</dbReference>
<dbReference type="HOGENOM" id="CLU_014042_0_0_7"/>
<feature type="domain" description="S-adenosylmethionine-dependent methyltransferase" evidence="7">
    <location>
        <begin position="191"/>
        <end position="315"/>
    </location>
</feature>
<comment type="subcellular location">
    <subcellularLocation>
        <location evidence="1">Cytoplasm</location>
    </subcellularLocation>
</comment>
<accession>Q08S98</accession>
<dbReference type="PANTHER" id="PTHR42873:SF1">
    <property type="entry name" value="S-ADENOSYLMETHIONINE-DEPENDENT METHYLTRANSFERASE DOMAIN-CONTAINING PROTEIN"/>
    <property type="match status" value="1"/>
</dbReference>
<evidence type="ECO:0000313" key="9">
    <source>
        <dbReference type="EMBL" id="ADO73014.1"/>
    </source>
</evidence>
<dbReference type="Proteomes" id="UP000001351">
    <property type="component" value="Chromosome"/>
</dbReference>
<dbReference type="InterPro" id="IPR015947">
    <property type="entry name" value="PUA-like_sf"/>
</dbReference>
<sequence length="400" mass="44583">MFSQAGAQARGPQWRGERRTALLNTYLSREAAQKLRHGAFWLRREDILSMDGTPTAGEPTQLRDEDGTVLGLGDVDLESSYAVRRLGLPEESAEGLIPRHVRHALERRARLLDDPRFCRLVNDDGDGLPGLIVDRYDTHFIVQTLTRAMDARLEEITRAIVEVAGASSVLLRNDSPRRQQLGLAPQRPHVLYGTPPRWCRLLELGARFTVDLTYGQNTGYHYDQRELRRFLARLSQGTRVLDPCCNVGGLFVHAGLHGARHILAYDGNPDSADLARENAEANGLLGRVRVERASTLAVLRGAKDTFDLVLLDTQEASSHEAFIEYVRLALKRTRHGGRVLLAGYHPPLARGAFEELVAESCEREQRIAFRLARFGLPPDHPLPVNSPGAEYLSAMALEVN</sequence>
<evidence type="ECO:0000313" key="11">
    <source>
        <dbReference type="Proteomes" id="UP000001351"/>
    </source>
</evidence>